<dbReference type="AlphaFoldDB" id="A0A3M7TAR6"/>
<accession>A0A3M7TAR6</accession>
<dbReference type="EMBL" id="REGN01000008">
    <property type="protein sequence ID" value="RNA45204.1"/>
    <property type="molecule type" value="Genomic_DNA"/>
</dbReference>
<feature type="non-terminal residue" evidence="2">
    <location>
        <position position="1"/>
    </location>
</feature>
<keyword evidence="3" id="KW-1185">Reference proteome</keyword>
<proteinExistence type="predicted"/>
<evidence type="ECO:0000313" key="3">
    <source>
        <dbReference type="Proteomes" id="UP000276133"/>
    </source>
</evidence>
<reference evidence="2 3" key="1">
    <citation type="journal article" date="2018" name="Sci. Rep.">
        <title>Genomic signatures of local adaptation to the degree of environmental predictability in rotifers.</title>
        <authorList>
            <person name="Franch-Gras L."/>
            <person name="Hahn C."/>
            <person name="Garcia-Roger E.M."/>
            <person name="Carmona M.J."/>
            <person name="Serra M."/>
            <person name="Gomez A."/>
        </authorList>
    </citation>
    <scope>NUCLEOTIDE SEQUENCE [LARGE SCALE GENOMIC DNA]</scope>
    <source>
        <strain evidence="2">HYR1</strain>
    </source>
</reference>
<dbReference type="Proteomes" id="UP000276133">
    <property type="component" value="Unassembled WGS sequence"/>
</dbReference>
<gene>
    <name evidence="2" type="ORF">BpHYR1_023584</name>
</gene>
<name>A0A3M7TAR6_BRAPC</name>
<feature type="region of interest" description="Disordered" evidence="1">
    <location>
        <begin position="1"/>
        <end position="26"/>
    </location>
</feature>
<sequence length="46" mass="5284">PKINKNVQRDDDESPDGTYDTPYRFGSHPGNRKAMYKFIGSIVRIV</sequence>
<evidence type="ECO:0000313" key="2">
    <source>
        <dbReference type="EMBL" id="RNA45204.1"/>
    </source>
</evidence>
<organism evidence="2 3">
    <name type="scientific">Brachionus plicatilis</name>
    <name type="common">Marine rotifer</name>
    <name type="synonym">Brachionus muelleri</name>
    <dbReference type="NCBI Taxonomy" id="10195"/>
    <lineage>
        <taxon>Eukaryota</taxon>
        <taxon>Metazoa</taxon>
        <taxon>Spiralia</taxon>
        <taxon>Gnathifera</taxon>
        <taxon>Rotifera</taxon>
        <taxon>Eurotatoria</taxon>
        <taxon>Monogononta</taxon>
        <taxon>Pseudotrocha</taxon>
        <taxon>Ploima</taxon>
        <taxon>Brachionidae</taxon>
        <taxon>Brachionus</taxon>
    </lineage>
</organism>
<protein>
    <submittedName>
        <fullName evidence="2">Uncharacterized protein</fullName>
    </submittedName>
</protein>
<evidence type="ECO:0000256" key="1">
    <source>
        <dbReference type="SAM" id="MobiDB-lite"/>
    </source>
</evidence>
<comment type="caution">
    <text evidence="2">The sequence shown here is derived from an EMBL/GenBank/DDBJ whole genome shotgun (WGS) entry which is preliminary data.</text>
</comment>